<keyword evidence="2" id="KW-1185">Reference proteome</keyword>
<dbReference type="EMBL" id="MU268015">
    <property type="protein sequence ID" value="KAH7906469.1"/>
    <property type="molecule type" value="Genomic_DNA"/>
</dbReference>
<reference evidence="1" key="1">
    <citation type="journal article" date="2021" name="New Phytol.">
        <title>Evolutionary innovations through gain and loss of genes in the ectomycorrhizal Boletales.</title>
        <authorList>
            <person name="Wu G."/>
            <person name="Miyauchi S."/>
            <person name="Morin E."/>
            <person name="Kuo A."/>
            <person name="Drula E."/>
            <person name="Varga T."/>
            <person name="Kohler A."/>
            <person name="Feng B."/>
            <person name="Cao Y."/>
            <person name="Lipzen A."/>
            <person name="Daum C."/>
            <person name="Hundley H."/>
            <person name="Pangilinan J."/>
            <person name="Johnson J."/>
            <person name="Barry K."/>
            <person name="LaButti K."/>
            <person name="Ng V."/>
            <person name="Ahrendt S."/>
            <person name="Min B."/>
            <person name="Choi I.G."/>
            <person name="Park H."/>
            <person name="Plett J.M."/>
            <person name="Magnuson J."/>
            <person name="Spatafora J.W."/>
            <person name="Nagy L.G."/>
            <person name="Henrissat B."/>
            <person name="Grigoriev I.V."/>
            <person name="Yang Z.L."/>
            <person name="Xu J."/>
            <person name="Martin F.M."/>
        </authorList>
    </citation>
    <scope>NUCLEOTIDE SEQUENCE</scope>
    <source>
        <strain evidence="1">ATCC 28755</strain>
    </source>
</reference>
<gene>
    <name evidence="1" type="ORF">BJ138DRAFT_1183093</name>
</gene>
<organism evidence="1 2">
    <name type="scientific">Hygrophoropsis aurantiaca</name>
    <dbReference type="NCBI Taxonomy" id="72124"/>
    <lineage>
        <taxon>Eukaryota</taxon>
        <taxon>Fungi</taxon>
        <taxon>Dikarya</taxon>
        <taxon>Basidiomycota</taxon>
        <taxon>Agaricomycotina</taxon>
        <taxon>Agaricomycetes</taxon>
        <taxon>Agaricomycetidae</taxon>
        <taxon>Boletales</taxon>
        <taxon>Coniophorineae</taxon>
        <taxon>Hygrophoropsidaceae</taxon>
        <taxon>Hygrophoropsis</taxon>
    </lineage>
</organism>
<evidence type="ECO:0000313" key="1">
    <source>
        <dbReference type="EMBL" id="KAH7906469.1"/>
    </source>
</evidence>
<proteinExistence type="predicted"/>
<comment type="caution">
    <text evidence="1">The sequence shown here is derived from an EMBL/GenBank/DDBJ whole genome shotgun (WGS) entry which is preliminary data.</text>
</comment>
<dbReference type="Proteomes" id="UP000790377">
    <property type="component" value="Unassembled WGS sequence"/>
</dbReference>
<name>A0ACB8A0F2_9AGAM</name>
<evidence type="ECO:0000313" key="2">
    <source>
        <dbReference type="Proteomes" id="UP000790377"/>
    </source>
</evidence>
<protein>
    <submittedName>
        <fullName evidence="1">Uncharacterized protein</fullName>
    </submittedName>
</protein>
<sequence length="311" mass="34984">MWWFMKRERMRWNTQQLIENKEIKKQTKVIEELKQWDTLNAKGPQPPPESTRSSARIPPLSTQDVPVLPRCGDRSALAEAKAVAGSGSGNATKGDPWEGLFSPDDEDEFGDDQSDDDSNLGGGGESESQSDDESSGSGDEFDSEDTDGFGGYASDDSDVFSCGSPAPDETREYVHATYVRPQWEPPSVINANVGNYLLASEMHVLRRGAAPALIAMCGMVYEHATGLVLHLQLLAHDLPRQHHPDLRGAGVREYTYVCVHPGWNLRLSADDEAGEASVGWIIRDIQERPERWEVHVRRRWVWKRRRSQRRW</sequence>
<accession>A0ACB8A0F2</accession>